<accession>A0ACC2XEF4</accession>
<evidence type="ECO:0000313" key="2">
    <source>
        <dbReference type="Proteomes" id="UP001234202"/>
    </source>
</evidence>
<proteinExistence type="predicted"/>
<dbReference type="Proteomes" id="UP001234202">
    <property type="component" value="Unassembled WGS sequence"/>
</dbReference>
<evidence type="ECO:0000313" key="1">
    <source>
        <dbReference type="EMBL" id="KAJ9121421.1"/>
    </source>
</evidence>
<keyword evidence="2" id="KW-1185">Reference proteome</keyword>
<reference evidence="1" key="1">
    <citation type="submission" date="2023-04" db="EMBL/GenBank/DDBJ databases">
        <title>Draft Genome sequencing of Naganishia species isolated from polar environments using Oxford Nanopore Technology.</title>
        <authorList>
            <person name="Leo P."/>
            <person name="Venkateswaran K."/>
        </authorList>
    </citation>
    <scope>NUCLEOTIDE SEQUENCE</scope>
    <source>
        <strain evidence="1">DBVPG 5303</strain>
    </source>
</reference>
<organism evidence="1 2">
    <name type="scientific">Naganishia onofrii</name>
    <dbReference type="NCBI Taxonomy" id="1851511"/>
    <lineage>
        <taxon>Eukaryota</taxon>
        <taxon>Fungi</taxon>
        <taxon>Dikarya</taxon>
        <taxon>Basidiomycota</taxon>
        <taxon>Agaricomycotina</taxon>
        <taxon>Tremellomycetes</taxon>
        <taxon>Filobasidiales</taxon>
        <taxon>Filobasidiaceae</taxon>
        <taxon>Naganishia</taxon>
    </lineage>
</organism>
<sequence>MPKQITDIKKFLEIARRKDARSGGLLVVVVVEEEQNASRCFWKESEGMRTEGGCQGLQRTDEEGQMKEHIKDSIPAPPHQPVTTQSLQLQTALYATPRPNLSSLPFAAAARVKKTTVRITPSATAGLSAKKVAAMGSSKTVTKFKIRCSRYLYTLSLEDSEKAEKLRSSLPPGLAVEDIAKTAPKKK</sequence>
<gene>
    <name evidence="1" type="ORF">QFC24_004759</name>
</gene>
<name>A0ACC2XEF4_9TREE</name>
<dbReference type="EMBL" id="JASBWV010000017">
    <property type="protein sequence ID" value="KAJ9121421.1"/>
    <property type="molecule type" value="Genomic_DNA"/>
</dbReference>
<comment type="caution">
    <text evidence="1">The sequence shown here is derived from an EMBL/GenBank/DDBJ whole genome shotgun (WGS) entry which is preliminary data.</text>
</comment>
<protein>
    <submittedName>
        <fullName evidence="1">Uncharacterized protein</fullName>
    </submittedName>
</protein>